<dbReference type="EnsemblPlants" id="EMT33134">
    <property type="protein sequence ID" value="EMT33134"/>
    <property type="gene ID" value="F775_43260"/>
</dbReference>
<evidence type="ECO:0000313" key="1">
    <source>
        <dbReference type="EnsemblPlants" id="EMT33134"/>
    </source>
</evidence>
<reference evidence="1" key="1">
    <citation type="submission" date="2015-06" db="UniProtKB">
        <authorList>
            <consortium name="EnsemblPlants"/>
        </authorList>
    </citation>
    <scope>IDENTIFICATION</scope>
</reference>
<dbReference type="AlphaFoldDB" id="M8CFB9"/>
<sequence length="68" mass="7474">MAVFHSKAVAAVVAFVTTSYVDLLLLFGCIWLYNFSFGYVVMGKVGLTLPTMLLVWVVATGAFFSFLE</sequence>
<proteinExistence type="predicted"/>
<accession>M8CFB9</accession>
<name>M8CFB9_AEGTA</name>
<organism evidence="1">
    <name type="scientific">Aegilops tauschii</name>
    <name type="common">Tausch's goatgrass</name>
    <name type="synonym">Aegilops squarrosa</name>
    <dbReference type="NCBI Taxonomy" id="37682"/>
    <lineage>
        <taxon>Eukaryota</taxon>
        <taxon>Viridiplantae</taxon>
        <taxon>Streptophyta</taxon>
        <taxon>Embryophyta</taxon>
        <taxon>Tracheophyta</taxon>
        <taxon>Spermatophyta</taxon>
        <taxon>Magnoliopsida</taxon>
        <taxon>Liliopsida</taxon>
        <taxon>Poales</taxon>
        <taxon>Poaceae</taxon>
        <taxon>BOP clade</taxon>
        <taxon>Pooideae</taxon>
        <taxon>Triticodae</taxon>
        <taxon>Triticeae</taxon>
        <taxon>Triticinae</taxon>
        <taxon>Aegilops</taxon>
    </lineage>
</organism>
<protein>
    <submittedName>
        <fullName evidence="1">Uncharacterized protein</fullName>
    </submittedName>
</protein>